<dbReference type="OrthoDB" id="4177918at2759"/>
<dbReference type="CDD" id="cd00024">
    <property type="entry name" value="CD_CSD"/>
    <property type="match status" value="1"/>
</dbReference>
<feature type="domain" description="Chromo" evidence="2">
    <location>
        <begin position="107"/>
        <end position="155"/>
    </location>
</feature>
<dbReference type="InterPro" id="IPR016197">
    <property type="entry name" value="Chromo-like_dom_sf"/>
</dbReference>
<dbReference type="Gene3D" id="2.40.50.40">
    <property type="match status" value="1"/>
</dbReference>
<dbReference type="Pfam" id="PF24626">
    <property type="entry name" value="SH3_Tf2-1"/>
    <property type="match status" value="1"/>
</dbReference>
<dbReference type="Proteomes" id="UP000223968">
    <property type="component" value="Unassembled WGS sequence"/>
</dbReference>
<comment type="caution">
    <text evidence="3">The sequence shown here is derived from an EMBL/GenBank/DDBJ whole genome shotgun (WGS) entry which is preliminary data.</text>
</comment>
<dbReference type="SUPFAM" id="SSF54160">
    <property type="entry name" value="Chromo domain-like"/>
    <property type="match status" value="1"/>
</dbReference>
<dbReference type="AlphaFoldDB" id="A0A2B7WEQ1"/>
<sequence>MKGAQKQQQKQANKRRRELDFNVGDMVYVRINWWNTGHSSKKLDNQMSEPWPIIERIGNSFKVALSDSVKVHPVFSPDKLHRAMKDPLPEQTLDEKPPIEVDGQLKYTVNCILASQVHYGKLKYRVDWLGYDDDPEWYPASNFKNSPAKLHEFHECHPEASGPLVNLAY</sequence>
<dbReference type="InterPro" id="IPR000953">
    <property type="entry name" value="Chromo/chromo_shadow_dom"/>
</dbReference>
<keyword evidence="4" id="KW-1185">Reference proteome</keyword>
<organism evidence="3 4">
    <name type="scientific">Helicocarpus griseus UAMH5409</name>
    <dbReference type="NCBI Taxonomy" id="1447875"/>
    <lineage>
        <taxon>Eukaryota</taxon>
        <taxon>Fungi</taxon>
        <taxon>Dikarya</taxon>
        <taxon>Ascomycota</taxon>
        <taxon>Pezizomycotina</taxon>
        <taxon>Eurotiomycetes</taxon>
        <taxon>Eurotiomycetidae</taxon>
        <taxon>Onygenales</taxon>
        <taxon>Ajellomycetaceae</taxon>
        <taxon>Helicocarpus</taxon>
    </lineage>
</organism>
<dbReference type="EMBL" id="PDNB01000496">
    <property type="protein sequence ID" value="PGG94950.1"/>
    <property type="molecule type" value="Genomic_DNA"/>
</dbReference>
<proteinExistence type="predicted"/>
<dbReference type="PROSITE" id="PS50013">
    <property type="entry name" value="CHROMO_2"/>
    <property type="match status" value="1"/>
</dbReference>
<comment type="subunit">
    <text evidence="1">Component of the NuA4 histone acetyltransferase complex.</text>
</comment>
<evidence type="ECO:0000313" key="4">
    <source>
        <dbReference type="Proteomes" id="UP000223968"/>
    </source>
</evidence>
<protein>
    <recommendedName>
        <fullName evidence="2">Chromo domain-containing protein</fullName>
    </recommendedName>
</protein>
<dbReference type="GO" id="GO:0006338">
    <property type="term" value="P:chromatin remodeling"/>
    <property type="evidence" value="ECO:0007669"/>
    <property type="project" value="UniProtKB-ARBA"/>
</dbReference>
<dbReference type="STRING" id="1447875.A0A2B7WEQ1"/>
<name>A0A2B7WEQ1_9EURO</name>
<evidence type="ECO:0000259" key="2">
    <source>
        <dbReference type="PROSITE" id="PS50013"/>
    </source>
</evidence>
<evidence type="ECO:0000256" key="1">
    <source>
        <dbReference type="ARBA" id="ARBA00011353"/>
    </source>
</evidence>
<accession>A0A2B7WEQ1</accession>
<reference evidence="3 4" key="1">
    <citation type="submission" date="2017-10" db="EMBL/GenBank/DDBJ databases">
        <title>Comparative genomics in systemic dimorphic fungi from Ajellomycetaceae.</title>
        <authorList>
            <person name="Munoz J.F."/>
            <person name="Mcewen J.G."/>
            <person name="Clay O.K."/>
            <person name="Cuomo C.A."/>
        </authorList>
    </citation>
    <scope>NUCLEOTIDE SEQUENCE [LARGE SCALE GENOMIC DNA]</scope>
    <source>
        <strain evidence="3 4">UAMH5409</strain>
    </source>
</reference>
<evidence type="ECO:0000313" key="3">
    <source>
        <dbReference type="EMBL" id="PGG94950.1"/>
    </source>
</evidence>
<gene>
    <name evidence="3" type="ORF">AJ79_10347</name>
</gene>
<dbReference type="InterPro" id="IPR056924">
    <property type="entry name" value="SH3_Tf2-1"/>
</dbReference>